<name>A0A6G4WV47_9ACTN</name>
<keyword evidence="1" id="KW-0812">Transmembrane</keyword>
<comment type="caution">
    <text evidence="2">The sequence shown here is derived from an EMBL/GenBank/DDBJ whole genome shotgun (WGS) entry which is preliminary data.</text>
</comment>
<keyword evidence="1" id="KW-1133">Transmembrane helix</keyword>
<accession>A0A6G4WV47</accession>
<evidence type="ECO:0000313" key="3">
    <source>
        <dbReference type="Proteomes" id="UP000477722"/>
    </source>
</evidence>
<keyword evidence="1" id="KW-0472">Membrane</keyword>
<dbReference type="Proteomes" id="UP000477722">
    <property type="component" value="Unassembled WGS sequence"/>
</dbReference>
<gene>
    <name evidence="2" type="ORF">G5C65_12155</name>
</gene>
<evidence type="ECO:0000256" key="1">
    <source>
        <dbReference type="SAM" id="Phobius"/>
    </source>
</evidence>
<proteinExistence type="predicted"/>
<keyword evidence="3" id="KW-1185">Reference proteome</keyword>
<dbReference type="RefSeq" id="WP_165298789.1">
    <property type="nucleotide sequence ID" value="NZ_JAAKZZ010000096.1"/>
</dbReference>
<protein>
    <submittedName>
        <fullName evidence="2">Uncharacterized protein</fullName>
    </submittedName>
</protein>
<feature type="transmembrane region" description="Helical" evidence="1">
    <location>
        <begin position="46"/>
        <end position="64"/>
    </location>
</feature>
<dbReference type="EMBL" id="JAAKZZ010000096">
    <property type="protein sequence ID" value="NGO69095.1"/>
    <property type="molecule type" value="Genomic_DNA"/>
</dbReference>
<sequence length="81" mass="9271">MPLPDRKEREVRRMLDGVQPLPPELGERARALGARVDRRRRVLRRCGWLLLLLVVLALVVWALVADPWSTAPPETTPPVSW</sequence>
<dbReference type="AlphaFoldDB" id="A0A6G4WV47"/>
<reference evidence="2 3" key="1">
    <citation type="submission" date="2020-02" db="EMBL/GenBank/DDBJ databases">
        <title>Whole-genome analyses of novel actinobacteria.</title>
        <authorList>
            <person name="Sahin N."/>
            <person name="Tatar D."/>
        </authorList>
    </citation>
    <scope>NUCLEOTIDE SEQUENCE [LARGE SCALE GENOMIC DNA]</scope>
    <source>
        <strain evidence="2 3">SB3404</strain>
    </source>
</reference>
<organism evidence="2 3">
    <name type="scientific">Streptomyces boncukensis</name>
    <dbReference type="NCBI Taxonomy" id="2711219"/>
    <lineage>
        <taxon>Bacteria</taxon>
        <taxon>Bacillati</taxon>
        <taxon>Actinomycetota</taxon>
        <taxon>Actinomycetes</taxon>
        <taxon>Kitasatosporales</taxon>
        <taxon>Streptomycetaceae</taxon>
        <taxon>Streptomyces</taxon>
    </lineage>
</organism>
<evidence type="ECO:0000313" key="2">
    <source>
        <dbReference type="EMBL" id="NGO69095.1"/>
    </source>
</evidence>